<dbReference type="PANTHER" id="PTHR43133">
    <property type="entry name" value="RNA POLYMERASE ECF-TYPE SIGMA FACTO"/>
    <property type="match status" value="1"/>
</dbReference>
<dbReference type="SUPFAM" id="SSF88946">
    <property type="entry name" value="Sigma2 domain of RNA polymerase sigma factors"/>
    <property type="match status" value="1"/>
</dbReference>
<evidence type="ECO:0000313" key="7">
    <source>
        <dbReference type="EMBL" id="SDL95969.1"/>
    </source>
</evidence>
<name>A0A1G9PB49_9BACI</name>
<evidence type="ECO:0000256" key="1">
    <source>
        <dbReference type="ARBA" id="ARBA00010641"/>
    </source>
</evidence>
<evidence type="ECO:0000256" key="2">
    <source>
        <dbReference type="ARBA" id="ARBA00023015"/>
    </source>
</evidence>
<dbReference type="Pfam" id="PF04542">
    <property type="entry name" value="Sigma70_r2"/>
    <property type="match status" value="1"/>
</dbReference>
<feature type="domain" description="RNA polymerase sigma factor 70 region 4 type 2" evidence="6">
    <location>
        <begin position="127"/>
        <end position="179"/>
    </location>
</feature>
<dbReference type="Pfam" id="PF08281">
    <property type="entry name" value="Sigma70_r4_2"/>
    <property type="match status" value="1"/>
</dbReference>
<dbReference type="InterPro" id="IPR013324">
    <property type="entry name" value="RNA_pol_sigma_r3/r4-like"/>
</dbReference>
<evidence type="ECO:0000259" key="5">
    <source>
        <dbReference type="Pfam" id="PF04542"/>
    </source>
</evidence>
<accession>A0A1G9PB49</accession>
<dbReference type="Proteomes" id="UP000182347">
    <property type="component" value="Unassembled WGS sequence"/>
</dbReference>
<keyword evidence="4" id="KW-0804">Transcription</keyword>
<dbReference type="InterPro" id="IPR013325">
    <property type="entry name" value="RNA_pol_sigma_r2"/>
</dbReference>
<dbReference type="OrthoDB" id="9794508at2"/>
<keyword evidence="3" id="KW-0731">Sigma factor</keyword>
<dbReference type="InterPro" id="IPR014284">
    <property type="entry name" value="RNA_pol_sigma-70_dom"/>
</dbReference>
<dbReference type="Gene3D" id="1.10.10.10">
    <property type="entry name" value="Winged helix-like DNA-binding domain superfamily/Winged helix DNA-binding domain"/>
    <property type="match status" value="1"/>
</dbReference>
<evidence type="ECO:0000256" key="4">
    <source>
        <dbReference type="ARBA" id="ARBA00023163"/>
    </source>
</evidence>
<evidence type="ECO:0000313" key="8">
    <source>
        <dbReference type="Proteomes" id="UP000182347"/>
    </source>
</evidence>
<dbReference type="NCBIfam" id="TIGR02937">
    <property type="entry name" value="sigma70-ECF"/>
    <property type="match status" value="1"/>
</dbReference>
<dbReference type="InterPro" id="IPR039425">
    <property type="entry name" value="RNA_pol_sigma-70-like"/>
</dbReference>
<keyword evidence="8" id="KW-1185">Reference proteome</keyword>
<dbReference type="EMBL" id="FNHF01000001">
    <property type="protein sequence ID" value="SDL95969.1"/>
    <property type="molecule type" value="Genomic_DNA"/>
</dbReference>
<dbReference type="InterPro" id="IPR036388">
    <property type="entry name" value="WH-like_DNA-bd_sf"/>
</dbReference>
<dbReference type="RefSeq" id="WP_074598028.1">
    <property type="nucleotide sequence ID" value="NZ_FNHF01000001.1"/>
</dbReference>
<dbReference type="GO" id="GO:0016987">
    <property type="term" value="F:sigma factor activity"/>
    <property type="evidence" value="ECO:0007669"/>
    <property type="project" value="UniProtKB-KW"/>
</dbReference>
<feature type="domain" description="RNA polymerase sigma-70 region 2" evidence="5">
    <location>
        <begin position="30"/>
        <end position="96"/>
    </location>
</feature>
<dbReference type="STRING" id="482461.SAMN05216244_1359"/>
<dbReference type="GO" id="GO:0003677">
    <property type="term" value="F:DNA binding"/>
    <property type="evidence" value="ECO:0007669"/>
    <property type="project" value="InterPro"/>
</dbReference>
<dbReference type="InterPro" id="IPR013249">
    <property type="entry name" value="RNA_pol_sigma70_r4_t2"/>
</dbReference>
<organism evidence="7 8">
    <name type="scientific">Sediminibacillus halophilus</name>
    <dbReference type="NCBI Taxonomy" id="482461"/>
    <lineage>
        <taxon>Bacteria</taxon>
        <taxon>Bacillati</taxon>
        <taxon>Bacillota</taxon>
        <taxon>Bacilli</taxon>
        <taxon>Bacillales</taxon>
        <taxon>Bacillaceae</taxon>
        <taxon>Sediminibacillus</taxon>
    </lineage>
</organism>
<dbReference type="Gene3D" id="1.10.1740.10">
    <property type="match status" value="1"/>
</dbReference>
<sequence length="189" mass="22438">MRDNRDIPIPFNQEKVHLNEQEKEQLLKELMASYSQKVFLLAYSFVQDHGMAEDISQEVFIKCYQNLNQYRGEASLSTWLYRITANTSKDVLRKNKLAILMQPWQFFEPSKRSESPEVSYLKQDQREEVLQSIFSLPIKYREILILYYFHEQKVEEIAVSLAINSNTVRTRLVRGRERLKRVLTSQIGE</sequence>
<comment type="similarity">
    <text evidence="1">Belongs to the sigma-70 factor family. ECF subfamily.</text>
</comment>
<dbReference type="CDD" id="cd06171">
    <property type="entry name" value="Sigma70_r4"/>
    <property type="match status" value="1"/>
</dbReference>
<evidence type="ECO:0000256" key="3">
    <source>
        <dbReference type="ARBA" id="ARBA00023082"/>
    </source>
</evidence>
<evidence type="ECO:0000259" key="6">
    <source>
        <dbReference type="Pfam" id="PF08281"/>
    </source>
</evidence>
<gene>
    <name evidence="7" type="ORF">SAMN05216244_1359</name>
</gene>
<proteinExistence type="inferred from homology"/>
<dbReference type="SUPFAM" id="SSF88659">
    <property type="entry name" value="Sigma3 and sigma4 domains of RNA polymerase sigma factors"/>
    <property type="match status" value="1"/>
</dbReference>
<keyword evidence="2" id="KW-0805">Transcription regulation</keyword>
<dbReference type="InterPro" id="IPR007627">
    <property type="entry name" value="RNA_pol_sigma70_r2"/>
</dbReference>
<protein>
    <submittedName>
        <fullName evidence="7">RNA polymerase sigma-70 factor, ECF subfamily</fullName>
    </submittedName>
</protein>
<dbReference type="AlphaFoldDB" id="A0A1G9PB49"/>
<reference evidence="8" key="1">
    <citation type="submission" date="2016-10" db="EMBL/GenBank/DDBJ databases">
        <authorList>
            <person name="Varghese N."/>
            <person name="Submissions S."/>
        </authorList>
    </citation>
    <scope>NUCLEOTIDE SEQUENCE [LARGE SCALE GENOMIC DNA]</scope>
    <source>
        <strain evidence="8">CGMCC 1.6199</strain>
    </source>
</reference>
<dbReference type="PANTHER" id="PTHR43133:SF60">
    <property type="entry name" value="RNA POLYMERASE SIGMA FACTOR SIGV"/>
    <property type="match status" value="1"/>
</dbReference>
<dbReference type="GO" id="GO:0006352">
    <property type="term" value="P:DNA-templated transcription initiation"/>
    <property type="evidence" value="ECO:0007669"/>
    <property type="project" value="InterPro"/>
</dbReference>